<feature type="compositionally biased region" description="Basic and acidic residues" evidence="1">
    <location>
        <begin position="255"/>
        <end position="266"/>
    </location>
</feature>
<dbReference type="OrthoDB" id="6270617at2759"/>
<reference evidence="3 4" key="1">
    <citation type="submission" date="2013-11" db="EMBL/GenBank/DDBJ databases">
        <title>Genome sequencing of Stegodyphus mimosarum.</title>
        <authorList>
            <person name="Bechsgaard J."/>
        </authorList>
    </citation>
    <scope>NUCLEOTIDE SEQUENCE [LARGE SCALE GENOMIC DNA]</scope>
</reference>
<feature type="region of interest" description="Disordered" evidence="1">
    <location>
        <begin position="75"/>
        <end position="115"/>
    </location>
</feature>
<dbReference type="AlphaFoldDB" id="A0A087UVD5"/>
<dbReference type="InterPro" id="IPR009635">
    <property type="entry name" value="NPDC1"/>
</dbReference>
<proteinExistence type="predicted"/>
<organism evidence="3 4">
    <name type="scientific">Stegodyphus mimosarum</name>
    <name type="common">African social velvet spider</name>
    <dbReference type="NCBI Taxonomy" id="407821"/>
    <lineage>
        <taxon>Eukaryota</taxon>
        <taxon>Metazoa</taxon>
        <taxon>Ecdysozoa</taxon>
        <taxon>Arthropoda</taxon>
        <taxon>Chelicerata</taxon>
        <taxon>Arachnida</taxon>
        <taxon>Araneae</taxon>
        <taxon>Araneomorphae</taxon>
        <taxon>Entelegynae</taxon>
        <taxon>Eresoidea</taxon>
        <taxon>Eresidae</taxon>
        <taxon>Stegodyphus</taxon>
    </lineage>
</organism>
<feature type="region of interest" description="Disordered" evidence="1">
    <location>
        <begin position="224"/>
        <end position="284"/>
    </location>
</feature>
<keyword evidence="2" id="KW-1133">Transmembrane helix</keyword>
<dbReference type="Proteomes" id="UP000054359">
    <property type="component" value="Unassembled WGS sequence"/>
</dbReference>
<feature type="compositionally biased region" description="Basic and acidic residues" evidence="1">
    <location>
        <begin position="76"/>
        <end position="85"/>
    </location>
</feature>
<feature type="transmembrane region" description="Helical" evidence="2">
    <location>
        <begin position="137"/>
        <end position="162"/>
    </location>
</feature>
<evidence type="ECO:0000256" key="1">
    <source>
        <dbReference type="SAM" id="MobiDB-lite"/>
    </source>
</evidence>
<dbReference type="STRING" id="407821.A0A087UVD5"/>
<dbReference type="GO" id="GO:0016020">
    <property type="term" value="C:membrane"/>
    <property type="evidence" value="ECO:0007669"/>
    <property type="project" value="InterPro"/>
</dbReference>
<keyword evidence="4" id="KW-1185">Reference proteome</keyword>
<keyword evidence="2" id="KW-0472">Membrane</keyword>
<dbReference type="PANTHER" id="PTHR23352:SF2">
    <property type="entry name" value="NEURAL PROLIFERATION DIFFERENTIATION AND CONTROL PROTEIN 1"/>
    <property type="match status" value="1"/>
</dbReference>
<evidence type="ECO:0000313" key="3">
    <source>
        <dbReference type="EMBL" id="KFM81324.1"/>
    </source>
</evidence>
<dbReference type="Pfam" id="PF06809">
    <property type="entry name" value="NPDC1"/>
    <property type="match status" value="1"/>
</dbReference>
<name>A0A087UVD5_STEMI</name>
<evidence type="ECO:0000256" key="2">
    <source>
        <dbReference type="SAM" id="Phobius"/>
    </source>
</evidence>
<dbReference type="OMA" id="ISAGFCF"/>
<feature type="non-terminal residue" evidence="3">
    <location>
        <position position="284"/>
    </location>
</feature>
<sequence>MQAALVPQLNLPLLRHRVDESSRDSDASISLAKFPFQSSLSRSGAHSFAIASVSQKRPDEGVEINAKASAYASVKDVNDEEHLGENEVSPEEFSDQSVSPTPAERTEDATARKTAPYTLKRQQTESVMKEEDSFSDIYFVAIVAGCCAAGIFGVISAGFCFYRLQKNRKAALDVDYPAYGVTGPCKDVSSPNGDRKLAQSAQMYHYQHQKQQIIAVEKAGSTKNASASDVDSEEENEEGDYTVYECPGLAPTGEMEVKNPLFHEDSTPVSPPVLSAKSDKNTNN</sequence>
<accession>A0A087UVD5</accession>
<keyword evidence="2" id="KW-0812">Transmembrane</keyword>
<dbReference type="PANTHER" id="PTHR23352">
    <property type="entry name" value="NEURAL PROLIFERATION DIFFERENTIATION AND CONTROL PROTEIN-1 NPDC-1 PROTEIN"/>
    <property type="match status" value="1"/>
</dbReference>
<protein>
    <submittedName>
        <fullName evidence="3">Neural proliferation differentiation and control protein 1</fullName>
    </submittedName>
</protein>
<feature type="compositionally biased region" description="Acidic residues" evidence="1">
    <location>
        <begin position="230"/>
        <end position="240"/>
    </location>
</feature>
<dbReference type="EMBL" id="KK121838">
    <property type="protein sequence ID" value="KFM81324.1"/>
    <property type="molecule type" value="Genomic_DNA"/>
</dbReference>
<evidence type="ECO:0000313" key="4">
    <source>
        <dbReference type="Proteomes" id="UP000054359"/>
    </source>
</evidence>
<gene>
    <name evidence="3" type="ORF">X975_03956</name>
</gene>